<feature type="domain" description="Micro-fibrillar-associated protein 1 C-terminal" evidence="3">
    <location>
        <begin position="198"/>
        <end position="413"/>
    </location>
</feature>
<dbReference type="AlphaFoldDB" id="A0A7I8W5Y1"/>
<gene>
    <name evidence="4" type="ORF">DGYR_LOCUS10807</name>
</gene>
<sequence length="453" mass="53483">MSNAQQNSLNGLQIQSTAGAVPVRNKKGEIVMEKVKVTRYVTGKRPDFAALSSSEGEEEEEEEKNEEPNREPVQQSKSLTKEINQENEDEEDETERVRRLNRARHRVIAEPEILDRSSEEEESEGELKDTKAAVRVIQSEDEEEDEEEPDEDEIERRRAAMRAKARAQQRQDELMEKSEAKEKYSDDEESEYEEYTDSSEEEEDDLPRLRPVFVKKNDRATVSEREAEEKRLETLERQQRNQAEAQRRETLRQIEAERKRELEEEAAKSAGLQPLEAIITDDEEGDEEEYESWKVRELKRIKRERDQREEAQREMAEVERRRNLTEEQRQKELKENPKLITNQQERGKYKFMQKYYHRGVFYLDEDNDVLKRNFAEPTLEDHFDKTVLPKVMQVKDFGRSGRTKYTHLVDQDTTQFDSPWVADSATNQKFHSSKGGGMKQVFKRPSKKKDKND</sequence>
<feature type="compositionally biased region" description="Basic and acidic residues" evidence="2">
    <location>
        <begin position="303"/>
        <end position="337"/>
    </location>
</feature>
<feature type="compositionally biased region" description="Basic and acidic residues" evidence="2">
    <location>
        <begin position="169"/>
        <end position="184"/>
    </location>
</feature>
<dbReference type="EMBL" id="CAJFCJ010000019">
    <property type="protein sequence ID" value="CAD5123084.1"/>
    <property type="molecule type" value="Genomic_DNA"/>
</dbReference>
<feature type="region of interest" description="Disordered" evidence="2">
    <location>
        <begin position="1"/>
        <end position="291"/>
    </location>
</feature>
<feature type="compositionally biased region" description="Basic and acidic residues" evidence="2">
    <location>
        <begin position="215"/>
        <end position="267"/>
    </location>
</feature>
<feature type="compositionally biased region" description="Polar residues" evidence="2">
    <location>
        <begin position="1"/>
        <end position="18"/>
    </location>
</feature>
<organism evidence="4 5">
    <name type="scientific">Dimorphilus gyrociliatus</name>
    <dbReference type="NCBI Taxonomy" id="2664684"/>
    <lineage>
        <taxon>Eukaryota</taxon>
        <taxon>Metazoa</taxon>
        <taxon>Spiralia</taxon>
        <taxon>Lophotrochozoa</taxon>
        <taxon>Annelida</taxon>
        <taxon>Polychaeta</taxon>
        <taxon>Polychaeta incertae sedis</taxon>
        <taxon>Dinophilidae</taxon>
        <taxon>Dimorphilus</taxon>
    </lineage>
</organism>
<feature type="region of interest" description="Disordered" evidence="2">
    <location>
        <begin position="303"/>
        <end position="341"/>
    </location>
</feature>
<dbReference type="PANTHER" id="PTHR15327">
    <property type="entry name" value="MICROFIBRIL-ASSOCIATED PROTEIN"/>
    <property type="match status" value="1"/>
</dbReference>
<accession>A0A7I8W5Y1</accession>
<feature type="compositionally biased region" description="Basic and acidic residues" evidence="2">
    <location>
        <begin position="26"/>
        <end position="36"/>
    </location>
</feature>
<feature type="compositionally biased region" description="Acidic residues" evidence="2">
    <location>
        <begin position="139"/>
        <end position="153"/>
    </location>
</feature>
<dbReference type="Pfam" id="PF06991">
    <property type="entry name" value="MFAP1"/>
    <property type="match status" value="1"/>
</dbReference>
<reference evidence="4 5" key="1">
    <citation type="submission" date="2020-08" db="EMBL/GenBank/DDBJ databases">
        <authorList>
            <person name="Hejnol A."/>
        </authorList>
    </citation>
    <scope>NUCLEOTIDE SEQUENCE [LARGE SCALE GENOMIC DNA]</scope>
</reference>
<feature type="compositionally biased region" description="Basic and acidic residues" evidence="2">
    <location>
        <begin position="107"/>
        <end position="117"/>
    </location>
</feature>
<keyword evidence="5" id="KW-1185">Reference proteome</keyword>
<feature type="compositionally biased region" description="Acidic residues" evidence="2">
    <location>
        <begin position="85"/>
        <end position="94"/>
    </location>
</feature>
<feature type="region of interest" description="Disordered" evidence="2">
    <location>
        <begin position="427"/>
        <end position="453"/>
    </location>
</feature>
<comment type="similarity">
    <text evidence="1">Belongs to the MFAP1 family.</text>
</comment>
<dbReference type="Proteomes" id="UP000549394">
    <property type="component" value="Unassembled WGS sequence"/>
</dbReference>
<evidence type="ECO:0000256" key="1">
    <source>
        <dbReference type="ARBA" id="ARBA00008155"/>
    </source>
</evidence>
<feature type="compositionally biased region" description="Acidic residues" evidence="2">
    <location>
        <begin position="185"/>
        <end position="205"/>
    </location>
</feature>
<evidence type="ECO:0000259" key="3">
    <source>
        <dbReference type="Pfam" id="PF06991"/>
    </source>
</evidence>
<evidence type="ECO:0000256" key="2">
    <source>
        <dbReference type="SAM" id="MobiDB-lite"/>
    </source>
</evidence>
<feature type="compositionally biased region" description="Basic residues" evidence="2">
    <location>
        <begin position="441"/>
        <end position="453"/>
    </location>
</feature>
<protein>
    <submittedName>
        <fullName evidence="4">DgyrCDS11460</fullName>
    </submittedName>
</protein>
<name>A0A7I8W5Y1_9ANNE</name>
<feature type="compositionally biased region" description="Acidic residues" evidence="2">
    <location>
        <begin position="279"/>
        <end position="290"/>
    </location>
</feature>
<evidence type="ECO:0000313" key="5">
    <source>
        <dbReference type="Proteomes" id="UP000549394"/>
    </source>
</evidence>
<dbReference type="OrthoDB" id="1111734at2759"/>
<dbReference type="InterPro" id="IPR009730">
    <property type="entry name" value="MFAP1_C"/>
</dbReference>
<comment type="caution">
    <text evidence="4">The sequence shown here is derived from an EMBL/GenBank/DDBJ whole genome shotgun (WGS) entry which is preliminary data.</text>
</comment>
<evidence type="ECO:0000313" key="4">
    <source>
        <dbReference type="EMBL" id="CAD5123084.1"/>
    </source>
</evidence>
<feature type="compositionally biased region" description="Acidic residues" evidence="2">
    <location>
        <begin position="55"/>
        <end position="65"/>
    </location>
</feature>
<proteinExistence type="inferred from homology"/>
<dbReference type="InterPro" id="IPR033194">
    <property type="entry name" value="MFAP1"/>
</dbReference>